<dbReference type="KEGG" id="nta:107809476"/>
<dbReference type="RefSeq" id="XP_016489606.1">
    <property type="nucleotide sequence ID" value="XM_016634120.1"/>
</dbReference>
<reference evidence="2" key="1">
    <citation type="submission" date="2025-08" db="UniProtKB">
        <authorList>
            <consortium name="RefSeq"/>
        </authorList>
    </citation>
    <scope>IDENTIFICATION</scope>
</reference>
<proteinExistence type="predicted"/>
<feature type="region of interest" description="Disordered" evidence="1">
    <location>
        <begin position="1"/>
        <end position="65"/>
    </location>
</feature>
<evidence type="ECO:0000256" key="1">
    <source>
        <dbReference type="SAM" id="MobiDB-lite"/>
    </source>
</evidence>
<evidence type="ECO:0000313" key="2">
    <source>
        <dbReference type="RefSeq" id="XP_016489606.1"/>
    </source>
</evidence>
<accession>A0A1S4BL43</accession>
<dbReference type="OrthoDB" id="10577923at2759"/>
<feature type="compositionally biased region" description="Basic and acidic residues" evidence="1">
    <location>
        <begin position="1"/>
        <end position="16"/>
    </location>
</feature>
<name>A0A1S4BL43_TOBAC</name>
<sequence length="155" mass="17477">MEEQVSEKIIIEKEKDNDDETLGGEDDENGDDVAQEVDKNAKEEEDDATEEEDDEQLEDSEDGLESITHAAIEGDQDALSIPEFTMMTVLNYDAKPSKEEMNKVMDNDEAFYGKVCQSSRKGVEFASIEELNDKRMELFTKKSVVDIFSGMMDPS</sequence>
<feature type="compositionally biased region" description="Acidic residues" evidence="1">
    <location>
        <begin position="43"/>
        <end position="64"/>
    </location>
</feature>
<organism evidence="2">
    <name type="scientific">Nicotiana tabacum</name>
    <name type="common">Common tobacco</name>
    <dbReference type="NCBI Taxonomy" id="4097"/>
    <lineage>
        <taxon>Eukaryota</taxon>
        <taxon>Viridiplantae</taxon>
        <taxon>Streptophyta</taxon>
        <taxon>Embryophyta</taxon>
        <taxon>Tracheophyta</taxon>
        <taxon>Spermatophyta</taxon>
        <taxon>Magnoliopsida</taxon>
        <taxon>eudicotyledons</taxon>
        <taxon>Gunneridae</taxon>
        <taxon>Pentapetalae</taxon>
        <taxon>asterids</taxon>
        <taxon>lamiids</taxon>
        <taxon>Solanales</taxon>
        <taxon>Solanaceae</taxon>
        <taxon>Nicotianoideae</taxon>
        <taxon>Nicotianeae</taxon>
        <taxon>Nicotiana</taxon>
    </lineage>
</organism>
<dbReference type="PaxDb" id="4097-A0A1S4BL43"/>
<dbReference type="AlphaFoldDB" id="A0A1S4BL43"/>
<gene>
    <name evidence="2" type="primary">LOC107809476</name>
</gene>
<feature type="compositionally biased region" description="Acidic residues" evidence="1">
    <location>
        <begin position="17"/>
        <end position="35"/>
    </location>
</feature>
<protein>
    <submittedName>
        <fullName evidence="2">Acidic leucine-rich nuclear phosphoprotein 32 family member B-like</fullName>
    </submittedName>
</protein>